<dbReference type="Gene3D" id="2.60.120.200">
    <property type="match status" value="1"/>
</dbReference>
<keyword evidence="1" id="KW-1133">Transmembrane helix</keyword>
<dbReference type="AlphaFoldDB" id="A0A382SHU6"/>
<dbReference type="InterPro" id="IPR013320">
    <property type="entry name" value="ConA-like_dom_sf"/>
</dbReference>
<keyword evidence="1" id="KW-0472">Membrane</keyword>
<sequence length="85" mass="9535">MRVDAIMIDGKFGKAVKFDRGQNYILIEHDDAFNLEAGDFSVGCWMQAENKDAYVISGLNKTEQFSLVIISLTIVILFAGVCYEH</sequence>
<protein>
    <submittedName>
        <fullName evidence="2">Uncharacterized protein</fullName>
    </submittedName>
</protein>
<dbReference type="SUPFAM" id="SSF49899">
    <property type="entry name" value="Concanavalin A-like lectins/glucanases"/>
    <property type="match status" value="1"/>
</dbReference>
<evidence type="ECO:0000256" key="1">
    <source>
        <dbReference type="SAM" id="Phobius"/>
    </source>
</evidence>
<accession>A0A382SHU6</accession>
<feature type="transmembrane region" description="Helical" evidence="1">
    <location>
        <begin position="65"/>
        <end position="83"/>
    </location>
</feature>
<name>A0A382SHU6_9ZZZZ</name>
<keyword evidence="1" id="KW-0812">Transmembrane</keyword>
<dbReference type="EMBL" id="UINC01129262">
    <property type="protein sequence ID" value="SVD09530.1"/>
    <property type="molecule type" value="Genomic_DNA"/>
</dbReference>
<proteinExistence type="predicted"/>
<reference evidence="2" key="1">
    <citation type="submission" date="2018-05" db="EMBL/GenBank/DDBJ databases">
        <authorList>
            <person name="Lanie J.A."/>
            <person name="Ng W.-L."/>
            <person name="Kazmierczak K.M."/>
            <person name="Andrzejewski T.M."/>
            <person name="Davidsen T.M."/>
            <person name="Wayne K.J."/>
            <person name="Tettelin H."/>
            <person name="Glass J.I."/>
            <person name="Rusch D."/>
            <person name="Podicherti R."/>
            <person name="Tsui H.-C.T."/>
            <person name="Winkler M.E."/>
        </authorList>
    </citation>
    <scope>NUCLEOTIDE SEQUENCE</scope>
</reference>
<gene>
    <name evidence="2" type="ORF">METZ01_LOCUS362384</name>
</gene>
<evidence type="ECO:0000313" key="2">
    <source>
        <dbReference type="EMBL" id="SVD09530.1"/>
    </source>
</evidence>
<organism evidence="2">
    <name type="scientific">marine metagenome</name>
    <dbReference type="NCBI Taxonomy" id="408172"/>
    <lineage>
        <taxon>unclassified sequences</taxon>
        <taxon>metagenomes</taxon>
        <taxon>ecological metagenomes</taxon>
    </lineage>
</organism>